<protein>
    <recommendedName>
        <fullName evidence="2">YprB ribonuclease H-like domain-containing protein</fullName>
    </recommendedName>
</protein>
<dbReference type="EMBL" id="AOIP01000014">
    <property type="protein sequence ID" value="ELZ07895.1"/>
    <property type="molecule type" value="Genomic_DNA"/>
</dbReference>
<dbReference type="PATRIC" id="fig|1227491.4.peg.730"/>
<dbReference type="SUPFAM" id="SSF53098">
    <property type="entry name" value="Ribonuclease H-like"/>
    <property type="match status" value="1"/>
</dbReference>
<keyword evidence="4" id="KW-1185">Reference proteome</keyword>
<gene>
    <name evidence="3" type="ORF">C480_03539</name>
</gene>
<sequence>MAGRTGARVLALPPETVLKHPVATLRDIDATLDPDAVWVLGRSREPTAAARVRHTVDAPVIHPPLETGDDPLSRRSIGDELAFAVARSASALRAGDGIRSASDRNEDEREVDALICDDIATTTRPTALETSLDHAAELAAALPTGRTTTVLSGGLPAGYDERWHVNAETGTVRTVEHDPLLSPDSVANDCVAVRVRGAGPVDGYGGPNAVVELEFAADGLVSSTAHAASDFGLEAISGIGPKTAGRLAECGVTTRSELLETPVAALADIEGIGPKGARRMHRYATVLETGEPRRVGDASLPGEHWSTPPLCLDIETDGLSPTIIWQIGVYDPSTDTYRAFVERDDPADRASVLRAFCDWLLGVHPNRALLTWNGWGFDYRHLGAFVARHCPAYAAEWESIPKFDLYLWADGDDNALLPGRTNELDVVAAELGYDGAATGLDGARTAAAYQRFMRTGDESELDWDRHEAYCEDDCRALWHVYERLRDAPQVSVSAGSSASGTASSSSTAEQASGEQTGLGDF</sequence>
<feature type="compositionally biased region" description="Low complexity" evidence="1">
    <location>
        <begin position="492"/>
        <end position="515"/>
    </location>
</feature>
<dbReference type="InterPro" id="IPR012337">
    <property type="entry name" value="RNaseH-like_sf"/>
</dbReference>
<dbReference type="SUPFAM" id="SSF47794">
    <property type="entry name" value="Rad51 N-terminal domain-like"/>
    <property type="match status" value="1"/>
</dbReference>
<dbReference type="Pfam" id="PF14520">
    <property type="entry name" value="HHH_5"/>
    <property type="match status" value="1"/>
</dbReference>
<reference evidence="3 4" key="1">
    <citation type="journal article" date="2014" name="PLoS Genet.">
        <title>Phylogenetically driven sequencing of extremely halophilic archaea reveals strategies for static and dynamic osmo-response.</title>
        <authorList>
            <person name="Becker E.A."/>
            <person name="Seitzer P.M."/>
            <person name="Tritt A."/>
            <person name="Larsen D."/>
            <person name="Krusor M."/>
            <person name="Yao A.I."/>
            <person name="Wu D."/>
            <person name="Madern D."/>
            <person name="Eisen J.A."/>
            <person name="Darling A.E."/>
            <person name="Facciotti M.T."/>
        </authorList>
    </citation>
    <scope>NUCLEOTIDE SEQUENCE [LARGE SCALE GENOMIC DNA]</scope>
    <source>
        <strain evidence="3 4">DSM 13077</strain>
    </source>
</reference>
<dbReference type="Proteomes" id="UP000011591">
    <property type="component" value="Unassembled WGS sequence"/>
</dbReference>
<evidence type="ECO:0000313" key="4">
    <source>
        <dbReference type="Proteomes" id="UP000011591"/>
    </source>
</evidence>
<dbReference type="OrthoDB" id="50367at2157"/>
<feature type="region of interest" description="Disordered" evidence="1">
    <location>
        <begin position="492"/>
        <end position="521"/>
    </location>
</feature>
<comment type="caution">
    <text evidence="3">The sequence shown here is derived from an EMBL/GenBank/DDBJ whole genome shotgun (WGS) entry which is preliminary data.</text>
</comment>
<dbReference type="InterPro" id="IPR038720">
    <property type="entry name" value="YprB_RNase_H-like_dom"/>
</dbReference>
<evidence type="ECO:0000259" key="2">
    <source>
        <dbReference type="Pfam" id="PF13482"/>
    </source>
</evidence>
<organism evidence="3 4">
    <name type="scientific">Natrialba aegyptia DSM 13077</name>
    <dbReference type="NCBI Taxonomy" id="1227491"/>
    <lineage>
        <taxon>Archaea</taxon>
        <taxon>Methanobacteriati</taxon>
        <taxon>Methanobacteriota</taxon>
        <taxon>Stenosarchaea group</taxon>
        <taxon>Halobacteria</taxon>
        <taxon>Halobacteriales</taxon>
        <taxon>Natrialbaceae</taxon>
        <taxon>Natrialba</taxon>
    </lineage>
</organism>
<evidence type="ECO:0000313" key="3">
    <source>
        <dbReference type="EMBL" id="ELZ07895.1"/>
    </source>
</evidence>
<dbReference type="GO" id="GO:0000166">
    <property type="term" value="F:nucleotide binding"/>
    <property type="evidence" value="ECO:0007669"/>
    <property type="project" value="InterPro"/>
</dbReference>
<evidence type="ECO:0000256" key="1">
    <source>
        <dbReference type="SAM" id="MobiDB-lite"/>
    </source>
</evidence>
<dbReference type="RefSeq" id="WP_006664239.1">
    <property type="nucleotide sequence ID" value="NZ_AOIP01000014.1"/>
</dbReference>
<dbReference type="InterPro" id="IPR010995">
    <property type="entry name" value="DNA_repair_Rad51/TF_NusA_a-hlx"/>
</dbReference>
<accession>M0BAP2</accession>
<feature type="domain" description="YprB ribonuclease H-like" evidence="2">
    <location>
        <begin position="310"/>
        <end position="484"/>
    </location>
</feature>
<name>M0BAP2_9EURY</name>
<proteinExistence type="predicted"/>
<dbReference type="Gene3D" id="1.10.150.20">
    <property type="entry name" value="5' to 3' exonuclease, C-terminal subdomain"/>
    <property type="match status" value="1"/>
</dbReference>
<dbReference type="Pfam" id="PF13482">
    <property type="entry name" value="RNase_H_2"/>
    <property type="match status" value="1"/>
</dbReference>
<dbReference type="AlphaFoldDB" id="M0BAP2"/>